<evidence type="ECO:0000256" key="1">
    <source>
        <dbReference type="ARBA" id="ARBA00004651"/>
    </source>
</evidence>
<dbReference type="Pfam" id="PF12805">
    <property type="entry name" value="FUSC-like"/>
    <property type="match status" value="1"/>
</dbReference>
<feature type="transmembrane region" description="Helical" evidence="7">
    <location>
        <begin position="520"/>
        <end position="541"/>
    </location>
</feature>
<keyword evidence="3 7" id="KW-0812">Transmembrane</keyword>
<evidence type="ECO:0000256" key="6">
    <source>
        <dbReference type="ARBA" id="ARBA00043993"/>
    </source>
</evidence>
<sequence length="738" mass="84228">MDYQLTFKKIFSSQYLFTGIRITAAAIIPALILYQYDMLGLLSAIPLGALVVGSTDSPGPFAHRRNTILASICLNFLVVVIAISLHHNPVLVTIFIVLFGLFFSLIGIYGKRANSVGLVALLVFIFNIDSRSSFGSPWLNGLMFTAGGMCYFLMSLLLHRLRPYRYIQIQLGESLRSIAEYVETLAALFKVKRDDEYLYNKLSLKQITIQQEQDSMREMLLNTREMVIDSTAKGRILMMMFLDSADLFEHLISLHQDYKDIHKAFDNTEVLQEIETSLHAFSQELNSIGYAIQFNEQSKAHTDINAQLKKLSNVFALQRKKALNKNTLPLFIKLRQIRFTVQDVGERIKRLHYFSGYETIATRYYKDYPGAELKVKHTELSPSLLIGNISLKSSQFRHALRVTIAMLIGYFVSLFFPLGHGYWILLTIATILKPAYSISRTRNKQRLLGTITGVIISFAFIYFINNNTLAFLLLLCTMVIAYSLLKLNYYISCTCITIYVIISFHFLNQSDFNVVVTDRLIDTAIGCVIAFIASFMIFPLWEHEQTKDLIKNFVDANKKYFNVAAGLLRQPEVLKTNYTPVRKEAFVALANLSDNFQRILSEKRRDTKLSFYHQFVASGYILTAHIAALSSLITRFGKDIKADDFDTLINNVNEKFKRTVCILNGEPVKTVISNRNAPITNKVQKLLQQRQQEIDEGLYDVQSDVRISLRNLKSITDEFEMIDSIVADEVKIATRIMQ</sequence>
<reference evidence="10 11" key="1">
    <citation type="submission" date="2016-10" db="EMBL/GenBank/DDBJ databases">
        <authorList>
            <person name="de Groot N.N."/>
        </authorList>
    </citation>
    <scope>NUCLEOTIDE SEQUENCE [LARGE SCALE GENOMIC DNA]</scope>
    <source>
        <strain evidence="10 11">DSM 28286</strain>
    </source>
</reference>
<evidence type="ECO:0000313" key="10">
    <source>
        <dbReference type="EMBL" id="SFQ09424.1"/>
    </source>
</evidence>
<proteinExistence type="inferred from homology"/>
<name>A0A1I5VPE9_9BACT</name>
<keyword evidence="11" id="KW-1185">Reference proteome</keyword>
<feature type="domain" description="Integral membrane protein YccS N-terminal" evidence="8">
    <location>
        <begin position="69"/>
        <end position="337"/>
    </location>
</feature>
<dbReference type="OrthoDB" id="8670769at2"/>
<dbReference type="STRING" id="1465490.SAMN05444277_105116"/>
<gene>
    <name evidence="10" type="ORF">SAMN05444277_105116</name>
</gene>
<feature type="transmembrane region" description="Helical" evidence="7">
    <location>
        <begin position="469"/>
        <end position="485"/>
    </location>
</feature>
<evidence type="ECO:0000256" key="7">
    <source>
        <dbReference type="SAM" id="Phobius"/>
    </source>
</evidence>
<feature type="domain" description="Integral membrane bound transporter" evidence="9">
    <location>
        <begin position="409"/>
        <end position="532"/>
    </location>
</feature>
<evidence type="ECO:0000313" key="11">
    <source>
        <dbReference type="Proteomes" id="UP000199031"/>
    </source>
</evidence>
<dbReference type="PANTHER" id="PTHR30509:SF8">
    <property type="entry name" value="INNER MEMBRANE PROTEIN YCCS"/>
    <property type="match status" value="1"/>
</dbReference>
<dbReference type="InterPro" id="IPR032692">
    <property type="entry name" value="YccS_N"/>
</dbReference>
<feature type="transmembrane region" description="Helical" evidence="7">
    <location>
        <begin position="446"/>
        <end position="463"/>
    </location>
</feature>
<feature type="transmembrane region" description="Helical" evidence="7">
    <location>
        <begin position="138"/>
        <end position="158"/>
    </location>
</feature>
<comment type="similarity">
    <text evidence="6">Belongs to the YccS/YhfK family.</text>
</comment>
<dbReference type="PANTHER" id="PTHR30509">
    <property type="entry name" value="P-HYDROXYBENZOIC ACID EFFLUX PUMP SUBUNIT-RELATED"/>
    <property type="match status" value="1"/>
</dbReference>
<feature type="transmembrane region" description="Helical" evidence="7">
    <location>
        <begin position="490"/>
        <end position="508"/>
    </location>
</feature>
<feature type="transmembrane region" description="Helical" evidence="7">
    <location>
        <begin position="91"/>
        <end position="109"/>
    </location>
</feature>
<dbReference type="RefSeq" id="WP_090657883.1">
    <property type="nucleotide sequence ID" value="NZ_FOXQ01000005.1"/>
</dbReference>
<dbReference type="Pfam" id="PF13515">
    <property type="entry name" value="FUSC_2"/>
    <property type="match status" value="1"/>
</dbReference>
<dbReference type="InterPro" id="IPR049453">
    <property type="entry name" value="Memb_transporter_dom"/>
</dbReference>
<feature type="transmembrane region" description="Helical" evidence="7">
    <location>
        <begin position="67"/>
        <end position="85"/>
    </location>
</feature>
<feature type="transmembrane region" description="Helical" evidence="7">
    <location>
        <begin position="38"/>
        <end position="55"/>
    </location>
</feature>
<feature type="transmembrane region" description="Helical" evidence="7">
    <location>
        <begin position="611"/>
        <end position="633"/>
    </location>
</feature>
<accession>A0A1I5VPE9</accession>
<comment type="subcellular location">
    <subcellularLocation>
        <location evidence="1">Cell membrane</location>
        <topology evidence="1">Multi-pass membrane protein</topology>
    </subcellularLocation>
</comment>
<feature type="transmembrane region" description="Helical" evidence="7">
    <location>
        <begin position="12"/>
        <end position="32"/>
    </location>
</feature>
<keyword evidence="2" id="KW-1003">Cell membrane</keyword>
<dbReference type="GO" id="GO:0005886">
    <property type="term" value="C:plasma membrane"/>
    <property type="evidence" value="ECO:0007669"/>
    <property type="project" value="UniProtKB-SubCell"/>
</dbReference>
<dbReference type="EMBL" id="FOXQ01000005">
    <property type="protein sequence ID" value="SFQ09424.1"/>
    <property type="molecule type" value="Genomic_DNA"/>
</dbReference>
<organism evidence="10 11">
    <name type="scientific">Parafilimonas terrae</name>
    <dbReference type="NCBI Taxonomy" id="1465490"/>
    <lineage>
        <taxon>Bacteria</taxon>
        <taxon>Pseudomonadati</taxon>
        <taxon>Bacteroidota</taxon>
        <taxon>Chitinophagia</taxon>
        <taxon>Chitinophagales</taxon>
        <taxon>Chitinophagaceae</taxon>
        <taxon>Parafilimonas</taxon>
    </lineage>
</organism>
<evidence type="ECO:0000259" key="9">
    <source>
        <dbReference type="Pfam" id="PF13515"/>
    </source>
</evidence>
<protein>
    <submittedName>
        <fullName evidence="10">Uncharacterized membrane protein YccC</fullName>
    </submittedName>
</protein>
<evidence type="ECO:0000256" key="3">
    <source>
        <dbReference type="ARBA" id="ARBA00022692"/>
    </source>
</evidence>
<feature type="transmembrane region" description="Helical" evidence="7">
    <location>
        <begin position="399"/>
        <end position="416"/>
    </location>
</feature>
<evidence type="ECO:0000256" key="5">
    <source>
        <dbReference type="ARBA" id="ARBA00023136"/>
    </source>
</evidence>
<dbReference type="AlphaFoldDB" id="A0A1I5VPE9"/>
<evidence type="ECO:0000256" key="4">
    <source>
        <dbReference type="ARBA" id="ARBA00022989"/>
    </source>
</evidence>
<dbReference type="Proteomes" id="UP000199031">
    <property type="component" value="Unassembled WGS sequence"/>
</dbReference>
<evidence type="ECO:0000259" key="8">
    <source>
        <dbReference type="Pfam" id="PF12805"/>
    </source>
</evidence>
<evidence type="ECO:0000256" key="2">
    <source>
        <dbReference type="ARBA" id="ARBA00022475"/>
    </source>
</evidence>
<keyword evidence="5 7" id="KW-0472">Membrane</keyword>
<keyword evidence="4 7" id="KW-1133">Transmembrane helix</keyword>